<keyword evidence="2" id="KW-0472">Membrane</keyword>
<keyword evidence="2" id="KW-1133">Transmembrane helix</keyword>
<protein>
    <submittedName>
        <fullName evidence="4">Uncharacterized protein</fullName>
    </submittedName>
</protein>
<dbReference type="PANTHER" id="PTHR36036:SF1">
    <property type="entry name" value="PROLINE-RICH FAMILY PROTEIN"/>
    <property type="match status" value="1"/>
</dbReference>
<reference evidence="5" key="1">
    <citation type="journal article" date="2015" name="Proc. Natl. Acad. Sci. U.S.A.">
        <title>Genome sequencing of adzuki bean (Vigna angularis) provides insight into high starch and low fat accumulation and domestication.</title>
        <authorList>
            <person name="Yang K."/>
            <person name="Tian Z."/>
            <person name="Chen C."/>
            <person name="Luo L."/>
            <person name="Zhao B."/>
            <person name="Wang Z."/>
            <person name="Yu L."/>
            <person name="Li Y."/>
            <person name="Sun Y."/>
            <person name="Li W."/>
            <person name="Chen Y."/>
            <person name="Li Y."/>
            <person name="Zhang Y."/>
            <person name="Ai D."/>
            <person name="Zhao J."/>
            <person name="Shang C."/>
            <person name="Ma Y."/>
            <person name="Wu B."/>
            <person name="Wang M."/>
            <person name="Gao L."/>
            <person name="Sun D."/>
            <person name="Zhang P."/>
            <person name="Guo F."/>
            <person name="Wang W."/>
            <person name="Li Y."/>
            <person name="Wang J."/>
            <person name="Varshney R.K."/>
            <person name="Wang J."/>
            <person name="Ling H.Q."/>
            <person name="Wan P."/>
        </authorList>
    </citation>
    <scope>NUCLEOTIDE SEQUENCE</scope>
    <source>
        <strain evidence="5">cv. Jingnong 6</strain>
    </source>
</reference>
<evidence type="ECO:0000313" key="4">
    <source>
        <dbReference type="EMBL" id="KOM39764.1"/>
    </source>
</evidence>
<dbReference type="InterPro" id="IPR040277">
    <property type="entry name" value="Os04g0629400-like"/>
</dbReference>
<gene>
    <name evidence="3" type="ORF">HKW66_Vig0242600</name>
    <name evidence="4" type="ORF">LR48_Vigan03g314600</name>
</gene>
<dbReference type="AlphaFoldDB" id="A0A0L9UB51"/>
<name>A0A0L9UB51_PHAAN</name>
<dbReference type="Proteomes" id="UP000053144">
    <property type="component" value="Chromosome 3"/>
</dbReference>
<feature type="region of interest" description="Disordered" evidence="1">
    <location>
        <begin position="52"/>
        <end position="120"/>
    </location>
</feature>
<dbReference type="STRING" id="3914.A0A0L9UB51"/>
<evidence type="ECO:0000313" key="3">
    <source>
        <dbReference type="EMBL" id="KAG2376630.1"/>
    </source>
</evidence>
<keyword evidence="2" id="KW-0812">Transmembrane</keyword>
<reference evidence="3 6" key="3">
    <citation type="submission" date="2020-05" db="EMBL/GenBank/DDBJ databases">
        <title>Vigna angularis (adzuki bean) Var. LongXiaoDou No. 4 denovo assembly.</title>
        <authorList>
            <person name="Xiang H."/>
        </authorList>
    </citation>
    <scope>NUCLEOTIDE SEQUENCE [LARGE SCALE GENOMIC DNA]</scope>
    <source>
        <tissue evidence="3">Leaf</tissue>
    </source>
</reference>
<dbReference type="KEGG" id="var:108327670"/>
<dbReference type="EMBL" id="CM003373">
    <property type="protein sequence ID" value="KOM39764.1"/>
    <property type="molecule type" value="Genomic_DNA"/>
</dbReference>
<reference evidence="4" key="2">
    <citation type="submission" date="2015-02" db="EMBL/GenBank/DDBJ databases">
        <authorList>
            <person name="Chooi Y.-H."/>
        </authorList>
    </citation>
    <scope>NUCLEOTIDE SEQUENCE</scope>
    <source>
        <tissue evidence="4">Seedling</tissue>
    </source>
</reference>
<organism evidence="4 5">
    <name type="scientific">Phaseolus angularis</name>
    <name type="common">Azuki bean</name>
    <name type="synonym">Vigna angularis</name>
    <dbReference type="NCBI Taxonomy" id="3914"/>
    <lineage>
        <taxon>Eukaryota</taxon>
        <taxon>Viridiplantae</taxon>
        <taxon>Streptophyta</taxon>
        <taxon>Embryophyta</taxon>
        <taxon>Tracheophyta</taxon>
        <taxon>Spermatophyta</taxon>
        <taxon>Magnoliopsida</taxon>
        <taxon>eudicotyledons</taxon>
        <taxon>Gunneridae</taxon>
        <taxon>Pentapetalae</taxon>
        <taxon>rosids</taxon>
        <taxon>fabids</taxon>
        <taxon>Fabales</taxon>
        <taxon>Fabaceae</taxon>
        <taxon>Papilionoideae</taxon>
        <taxon>50 kb inversion clade</taxon>
        <taxon>NPAAA clade</taxon>
        <taxon>indigoferoid/millettioid clade</taxon>
        <taxon>Phaseoleae</taxon>
        <taxon>Vigna</taxon>
    </lineage>
</organism>
<dbReference type="Proteomes" id="UP000743370">
    <property type="component" value="Unassembled WGS sequence"/>
</dbReference>
<dbReference type="EMBL" id="JABFOF010000010">
    <property type="protein sequence ID" value="KAG2376630.1"/>
    <property type="molecule type" value="Genomic_DNA"/>
</dbReference>
<dbReference type="Gramene" id="KOM39764">
    <property type="protein sequence ID" value="KOM39764"/>
    <property type="gene ID" value="LR48_Vigan03g314600"/>
</dbReference>
<feature type="transmembrane region" description="Helical" evidence="2">
    <location>
        <begin position="12"/>
        <end position="30"/>
    </location>
</feature>
<feature type="compositionally biased region" description="Low complexity" evidence="1">
    <location>
        <begin position="91"/>
        <end position="101"/>
    </location>
</feature>
<evidence type="ECO:0000313" key="5">
    <source>
        <dbReference type="Proteomes" id="UP000053144"/>
    </source>
</evidence>
<evidence type="ECO:0000256" key="2">
    <source>
        <dbReference type="SAM" id="Phobius"/>
    </source>
</evidence>
<evidence type="ECO:0000313" key="6">
    <source>
        <dbReference type="Proteomes" id="UP000743370"/>
    </source>
</evidence>
<feature type="compositionally biased region" description="Pro residues" evidence="1">
    <location>
        <begin position="102"/>
        <end position="119"/>
    </location>
</feature>
<accession>A0A0L9UB51</accession>
<dbReference type="OMA" id="PPNFFPN"/>
<dbReference type="PANTHER" id="PTHR36036">
    <property type="entry name" value="PROLINE-RICH FAMILY PROTEIN"/>
    <property type="match status" value="1"/>
</dbReference>
<proteinExistence type="predicted"/>
<sequence length="147" mass="15591">MCYVGKATKIFIFIVTVLVVLGLVLGLGILRHHHHTTANEFSDGSCSRLPPHAISAPNFNSPTPPSSFKYHPTPPTISLTNPTPPHPSDANPSSLLSLMQQSPPPPPEETALPNPPSVAGPPINRPTLGLALVAQALVHVFCVAMYL</sequence>
<evidence type="ECO:0000256" key="1">
    <source>
        <dbReference type="SAM" id="MobiDB-lite"/>
    </source>
</evidence>